<dbReference type="OrthoDB" id="9801424at2"/>
<evidence type="ECO:0000256" key="5">
    <source>
        <dbReference type="ARBA" id="ARBA00022723"/>
    </source>
</evidence>
<evidence type="ECO:0000313" key="12">
    <source>
        <dbReference type="Proteomes" id="UP000189674"/>
    </source>
</evidence>
<dbReference type="GO" id="GO:0003824">
    <property type="term" value="F:catalytic activity"/>
    <property type="evidence" value="ECO:0007669"/>
    <property type="project" value="InterPro"/>
</dbReference>
<evidence type="ECO:0000256" key="4">
    <source>
        <dbReference type="ARBA" id="ARBA00022691"/>
    </source>
</evidence>
<evidence type="ECO:0000259" key="9">
    <source>
        <dbReference type="PROSITE" id="PS51332"/>
    </source>
</evidence>
<dbReference type="CDD" id="cd02068">
    <property type="entry name" value="radical_SAM_B12_BD"/>
    <property type="match status" value="1"/>
</dbReference>
<dbReference type="InterPro" id="IPR006158">
    <property type="entry name" value="Cobalamin-bd"/>
</dbReference>
<dbReference type="EMBL" id="CP019791">
    <property type="protein sequence ID" value="AQT67787.1"/>
    <property type="molecule type" value="Genomic_DNA"/>
</dbReference>
<dbReference type="InterPro" id="IPR034466">
    <property type="entry name" value="Methyltransferase_Class_B"/>
</dbReference>
<dbReference type="InterPro" id="IPR006638">
    <property type="entry name" value="Elp3/MiaA/NifB-like_rSAM"/>
</dbReference>
<dbReference type="SFLD" id="SFLDS00029">
    <property type="entry name" value="Radical_SAM"/>
    <property type="match status" value="1"/>
</dbReference>
<keyword evidence="2" id="KW-0489">Methyltransferase</keyword>
<evidence type="ECO:0000256" key="6">
    <source>
        <dbReference type="ARBA" id="ARBA00023004"/>
    </source>
</evidence>
<dbReference type="PROSITE" id="PS51918">
    <property type="entry name" value="RADICAL_SAM"/>
    <property type="match status" value="1"/>
</dbReference>
<dbReference type="Gene3D" id="3.80.30.20">
    <property type="entry name" value="tm_1862 like domain"/>
    <property type="match status" value="1"/>
</dbReference>
<dbReference type="PANTHER" id="PTHR43409:SF7">
    <property type="entry name" value="BLL1977 PROTEIN"/>
    <property type="match status" value="1"/>
</dbReference>
<dbReference type="RefSeq" id="WP_146660258.1">
    <property type="nucleotide sequence ID" value="NZ_CP019791.1"/>
</dbReference>
<protein>
    <submittedName>
        <fullName evidence="11">Magnesium-protoporphyrin IX monomethyl ester anaerobic oxidative cyclase</fullName>
    </submittedName>
</protein>
<reference evidence="12" key="1">
    <citation type="submission" date="2017-02" db="EMBL/GenBank/DDBJ databases">
        <title>Comparative genomics and description of representatives of a novel lineage of planctomycetes thriving in anoxic sediments.</title>
        <authorList>
            <person name="Spring S."/>
            <person name="Bunk B."/>
            <person name="Sproer C."/>
        </authorList>
    </citation>
    <scope>NUCLEOTIDE SEQUENCE [LARGE SCALE GENOMIC DNA]</scope>
    <source>
        <strain evidence="12">ST-NAGAB-D1</strain>
    </source>
</reference>
<accession>A0A1U9NJ25</accession>
<feature type="domain" description="Radical SAM core" evidence="10">
    <location>
        <begin position="185"/>
        <end position="417"/>
    </location>
</feature>
<evidence type="ECO:0000259" key="10">
    <source>
        <dbReference type="PROSITE" id="PS51918"/>
    </source>
</evidence>
<dbReference type="Pfam" id="PF04055">
    <property type="entry name" value="Radical_SAM"/>
    <property type="match status" value="1"/>
</dbReference>
<evidence type="ECO:0000256" key="1">
    <source>
        <dbReference type="ARBA" id="ARBA00001966"/>
    </source>
</evidence>
<dbReference type="SFLD" id="SFLDG01123">
    <property type="entry name" value="methyltransferase_(Class_B)"/>
    <property type="match status" value="1"/>
</dbReference>
<dbReference type="STRING" id="1936003.STSP2_00936"/>
<dbReference type="AlphaFoldDB" id="A0A1U9NJ25"/>
<dbReference type="GO" id="GO:0051539">
    <property type="term" value="F:4 iron, 4 sulfur cluster binding"/>
    <property type="evidence" value="ECO:0007669"/>
    <property type="project" value="UniProtKB-KW"/>
</dbReference>
<gene>
    <name evidence="11" type="ORF">STSP2_00936</name>
</gene>
<dbReference type="SUPFAM" id="SSF102114">
    <property type="entry name" value="Radical SAM enzymes"/>
    <property type="match status" value="1"/>
</dbReference>
<organism evidence="11 12">
    <name type="scientific">Anaerohalosphaera lusitana</name>
    <dbReference type="NCBI Taxonomy" id="1936003"/>
    <lineage>
        <taxon>Bacteria</taxon>
        <taxon>Pseudomonadati</taxon>
        <taxon>Planctomycetota</taxon>
        <taxon>Phycisphaerae</taxon>
        <taxon>Sedimentisphaerales</taxon>
        <taxon>Anaerohalosphaeraceae</taxon>
        <taxon>Anaerohalosphaera</taxon>
    </lineage>
</organism>
<comment type="cofactor">
    <cofactor evidence="1">
        <name>[4Fe-4S] cluster</name>
        <dbReference type="ChEBI" id="CHEBI:49883"/>
    </cofactor>
</comment>
<evidence type="ECO:0000256" key="7">
    <source>
        <dbReference type="ARBA" id="ARBA00023014"/>
    </source>
</evidence>
<keyword evidence="3" id="KW-0808">Transferase</keyword>
<evidence type="ECO:0000313" key="11">
    <source>
        <dbReference type="EMBL" id="AQT67787.1"/>
    </source>
</evidence>
<dbReference type="InterPro" id="IPR058240">
    <property type="entry name" value="rSAM_sf"/>
</dbReference>
<dbReference type="PROSITE" id="PS51332">
    <property type="entry name" value="B12_BINDING"/>
    <property type="match status" value="1"/>
</dbReference>
<keyword evidence="4" id="KW-0949">S-adenosyl-L-methionine</keyword>
<keyword evidence="6" id="KW-0408">Iron</keyword>
<evidence type="ECO:0000256" key="3">
    <source>
        <dbReference type="ARBA" id="ARBA00022679"/>
    </source>
</evidence>
<name>A0A1U9NJ25_9BACT</name>
<dbReference type="InterPro" id="IPR051198">
    <property type="entry name" value="BchE-like"/>
</dbReference>
<feature type="domain" description="B12-binding" evidence="9">
    <location>
        <begin position="7"/>
        <end position="154"/>
    </location>
</feature>
<keyword evidence="8" id="KW-0472">Membrane</keyword>
<dbReference type="SFLD" id="SFLDG01082">
    <property type="entry name" value="B12-binding_domain_containing"/>
    <property type="match status" value="1"/>
</dbReference>
<dbReference type="Gene3D" id="3.40.50.280">
    <property type="entry name" value="Cobalamin-binding domain"/>
    <property type="match status" value="1"/>
</dbReference>
<dbReference type="Proteomes" id="UP000189674">
    <property type="component" value="Chromosome"/>
</dbReference>
<sequence length="518" mass="59884">MEKRKLFRMVVLAYPAFNIYSNIAKKTTALGPVCVASAANKLAGWDVEVVDENNLGRFGPRSEEGGADHEELERLRPADVVGFYGGLTSTAERIYRLAEFYKGRGVFTVGGGQHFMGENLEEGLRAGIDVIVRGEGEPVIRELLEMVERHEEPAGIAGLAYMQDGKVVQTEEREKICDFEEHVLPDFSLVRYARLKIYPVEWVRGCGMNCEFCTVKGRPRAASVERIMEQFRRIVEIHGGRQFFVVDDLFGQMRDDTIRLCDMLSEYQERMGVRLFITVQIRLDRARDEELLRAMRRAGIKAAAIGFESPIDEELAMMRKSIRAEDMLEYVKVFRRCGFLVHGMFIFGYPLRGDQSVAMSIEERRKRFTKFIRKSKLDTIQVLMPVPLPGTELRERLDEEGRLYAVEDVGWKYYDGNFPLFEPAGETSAEQMQAATHKIMAEFYRFRSMFLLAVSVISFPAVVLASRRLQSGWLRWYRSWRNNLVRFGGWIILRRWTVQFERGDFTERLKYKRRRLGG</sequence>
<proteinExistence type="predicted"/>
<dbReference type="Pfam" id="PF02310">
    <property type="entry name" value="B12-binding"/>
    <property type="match status" value="1"/>
</dbReference>
<dbReference type="InterPro" id="IPR007197">
    <property type="entry name" value="rSAM"/>
</dbReference>
<keyword evidence="8" id="KW-0812">Transmembrane</keyword>
<dbReference type="GO" id="GO:0031419">
    <property type="term" value="F:cobalamin binding"/>
    <property type="evidence" value="ECO:0007669"/>
    <property type="project" value="InterPro"/>
</dbReference>
<feature type="transmembrane region" description="Helical" evidence="8">
    <location>
        <begin position="446"/>
        <end position="465"/>
    </location>
</feature>
<evidence type="ECO:0000256" key="2">
    <source>
        <dbReference type="ARBA" id="ARBA00022603"/>
    </source>
</evidence>
<evidence type="ECO:0000256" key="8">
    <source>
        <dbReference type="SAM" id="Phobius"/>
    </source>
</evidence>
<dbReference type="KEGG" id="alus:STSP2_00936"/>
<dbReference type="InterPro" id="IPR023404">
    <property type="entry name" value="rSAM_horseshoe"/>
</dbReference>
<keyword evidence="7" id="KW-0411">Iron-sulfur</keyword>
<dbReference type="SMART" id="SM00729">
    <property type="entry name" value="Elp3"/>
    <property type="match status" value="1"/>
</dbReference>
<dbReference type="GO" id="GO:0046872">
    <property type="term" value="F:metal ion binding"/>
    <property type="evidence" value="ECO:0007669"/>
    <property type="project" value="UniProtKB-KW"/>
</dbReference>
<keyword evidence="12" id="KW-1185">Reference proteome</keyword>
<keyword evidence="8" id="KW-1133">Transmembrane helix</keyword>
<dbReference type="PANTHER" id="PTHR43409">
    <property type="entry name" value="ANAEROBIC MAGNESIUM-PROTOPORPHYRIN IX MONOMETHYL ESTER CYCLASE-RELATED"/>
    <property type="match status" value="1"/>
</dbReference>
<keyword evidence="5" id="KW-0479">Metal-binding</keyword>